<dbReference type="SMART" id="SM00267">
    <property type="entry name" value="GGDEF"/>
    <property type="match status" value="1"/>
</dbReference>
<dbReference type="EC" id="2.7.7.65" evidence="2"/>
<organism evidence="5 6">
    <name type="scientific">Thiospirillum jenense</name>
    <dbReference type="NCBI Taxonomy" id="1653858"/>
    <lineage>
        <taxon>Bacteria</taxon>
        <taxon>Pseudomonadati</taxon>
        <taxon>Pseudomonadota</taxon>
        <taxon>Gammaproteobacteria</taxon>
        <taxon>Chromatiales</taxon>
        <taxon>Chromatiaceae</taxon>
        <taxon>Thiospirillum</taxon>
    </lineage>
</organism>
<dbReference type="Proteomes" id="UP000548632">
    <property type="component" value="Unassembled WGS sequence"/>
</dbReference>
<evidence type="ECO:0000256" key="1">
    <source>
        <dbReference type="ARBA" id="ARBA00001946"/>
    </source>
</evidence>
<dbReference type="GO" id="GO:0005886">
    <property type="term" value="C:plasma membrane"/>
    <property type="evidence" value="ECO:0007669"/>
    <property type="project" value="TreeGrafter"/>
</dbReference>
<sequence length="388" mass="43176">MSSPMNLPTDSSISQPVTTVSNDCAQLLADNQWLREQLITLRDCALETEALFKRHQDWEIELLTISTLDQLLECLTTAMCARFTLDEVRLLLLDGDHGIRGLLTRLNKTPDEFISVMFYAAVTELPAPLTQLTTPIVGLMDTDTHRVLFNTAPDLASTAVLPLWREQRLLGFLCFGSHDPMRYSPDLGTHFLQRLAAICAVCLENITNRTRLEIGGLTDPLTGLHNRRALKQRLHDELARSQRLGQPLSCCFVDLDFFKQINDSYGHATGDMVLMELAECLQFSLRACDFAVRFGGDELVVLLPATANNDACLLAERVRHSIVNHTFVLSDGLELSITVSIGVGTIMPSAYPKEKLTDERGDDLLRCADAALYEAKRAGRNRVACQSL</sequence>
<dbReference type="CDD" id="cd01949">
    <property type="entry name" value="GGDEF"/>
    <property type="match status" value="1"/>
</dbReference>
<dbReference type="GO" id="GO:0052621">
    <property type="term" value="F:diguanylate cyclase activity"/>
    <property type="evidence" value="ECO:0007669"/>
    <property type="project" value="UniProtKB-EC"/>
</dbReference>
<dbReference type="Gene3D" id="3.30.70.270">
    <property type="match status" value="1"/>
</dbReference>
<dbReference type="InterPro" id="IPR007435">
    <property type="entry name" value="DUF484"/>
</dbReference>
<dbReference type="SUPFAM" id="SSF55781">
    <property type="entry name" value="GAF domain-like"/>
    <property type="match status" value="1"/>
</dbReference>
<dbReference type="FunFam" id="3.30.70.270:FF:000001">
    <property type="entry name" value="Diguanylate cyclase domain protein"/>
    <property type="match status" value="1"/>
</dbReference>
<comment type="catalytic activity">
    <reaction evidence="3">
        <text>2 GTP = 3',3'-c-di-GMP + 2 diphosphate</text>
        <dbReference type="Rhea" id="RHEA:24898"/>
        <dbReference type="ChEBI" id="CHEBI:33019"/>
        <dbReference type="ChEBI" id="CHEBI:37565"/>
        <dbReference type="ChEBI" id="CHEBI:58805"/>
        <dbReference type="EC" id="2.7.7.65"/>
    </reaction>
</comment>
<dbReference type="SUPFAM" id="SSF55073">
    <property type="entry name" value="Nucleotide cyclase"/>
    <property type="match status" value="1"/>
</dbReference>
<dbReference type="InterPro" id="IPR050469">
    <property type="entry name" value="Diguanylate_Cyclase"/>
</dbReference>
<dbReference type="AlphaFoldDB" id="A0A839HDY0"/>
<dbReference type="GO" id="GO:1902201">
    <property type="term" value="P:negative regulation of bacterial-type flagellum-dependent cell motility"/>
    <property type="evidence" value="ECO:0007669"/>
    <property type="project" value="TreeGrafter"/>
</dbReference>
<proteinExistence type="predicted"/>
<evidence type="ECO:0000256" key="2">
    <source>
        <dbReference type="ARBA" id="ARBA00012528"/>
    </source>
</evidence>
<dbReference type="Pfam" id="PF04340">
    <property type="entry name" value="DUF484"/>
    <property type="match status" value="1"/>
</dbReference>
<name>A0A839HDY0_9GAMM</name>
<dbReference type="Gene3D" id="3.30.450.40">
    <property type="match status" value="1"/>
</dbReference>
<dbReference type="NCBIfam" id="TIGR00254">
    <property type="entry name" value="GGDEF"/>
    <property type="match status" value="1"/>
</dbReference>
<gene>
    <name evidence="5" type="ORF">HUK38_03110</name>
</gene>
<dbReference type="PANTHER" id="PTHR45138">
    <property type="entry name" value="REGULATORY COMPONENTS OF SENSORY TRANSDUCTION SYSTEM"/>
    <property type="match status" value="1"/>
</dbReference>
<protein>
    <recommendedName>
        <fullName evidence="2">diguanylate cyclase</fullName>
        <ecNumber evidence="2">2.7.7.65</ecNumber>
    </recommendedName>
</protein>
<keyword evidence="6" id="KW-1185">Reference proteome</keyword>
<feature type="domain" description="GGDEF" evidence="4">
    <location>
        <begin position="246"/>
        <end position="388"/>
    </location>
</feature>
<dbReference type="InterPro" id="IPR043128">
    <property type="entry name" value="Rev_trsase/Diguanyl_cyclase"/>
</dbReference>
<comment type="caution">
    <text evidence="5">The sequence shown here is derived from an EMBL/GenBank/DDBJ whole genome shotgun (WGS) entry which is preliminary data.</text>
</comment>
<evidence type="ECO:0000313" key="5">
    <source>
        <dbReference type="EMBL" id="MBB1125219.1"/>
    </source>
</evidence>
<evidence type="ECO:0000259" key="4">
    <source>
        <dbReference type="PROSITE" id="PS50887"/>
    </source>
</evidence>
<dbReference type="PANTHER" id="PTHR45138:SF9">
    <property type="entry name" value="DIGUANYLATE CYCLASE DGCM-RELATED"/>
    <property type="match status" value="1"/>
</dbReference>
<reference evidence="5 6" key="1">
    <citation type="journal article" date="2020" name="Arch. Microbiol.">
        <title>The genome sequence of the giant phototrophic gammaproteobacterium Thiospirillum jenense gives insight into its physiological properties and phylogenetic relationships.</title>
        <authorList>
            <person name="Imhoff J.F."/>
            <person name="Meyer T.E."/>
            <person name="Kyndt J.A."/>
        </authorList>
    </citation>
    <scope>NUCLEOTIDE SEQUENCE [LARGE SCALE GENOMIC DNA]</scope>
    <source>
        <strain evidence="5 6">DSM 216</strain>
    </source>
</reference>
<comment type="cofactor">
    <cofactor evidence="1">
        <name>Mg(2+)</name>
        <dbReference type="ChEBI" id="CHEBI:18420"/>
    </cofactor>
</comment>
<dbReference type="GO" id="GO:0043709">
    <property type="term" value="P:cell adhesion involved in single-species biofilm formation"/>
    <property type="evidence" value="ECO:0007669"/>
    <property type="project" value="TreeGrafter"/>
</dbReference>
<dbReference type="InterPro" id="IPR029016">
    <property type="entry name" value="GAF-like_dom_sf"/>
</dbReference>
<dbReference type="Pfam" id="PF00990">
    <property type="entry name" value="GGDEF"/>
    <property type="match status" value="1"/>
</dbReference>
<dbReference type="EMBL" id="JABVCQ010000005">
    <property type="protein sequence ID" value="MBB1125219.1"/>
    <property type="molecule type" value="Genomic_DNA"/>
</dbReference>
<dbReference type="InterPro" id="IPR000160">
    <property type="entry name" value="GGDEF_dom"/>
</dbReference>
<dbReference type="InterPro" id="IPR029787">
    <property type="entry name" value="Nucleotide_cyclase"/>
</dbReference>
<evidence type="ECO:0000256" key="3">
    <source>
        <dbReference type="ARBA" id="ARBA00034247"/>
    </source>
</evidence>
<accession>A0A839HDY0</accession>
<evidence type="ECO:0000313" key="6">
    <source>
        <dbReference type="Proteomes" id="UP000548632"/>
    </source>
</evidence>
<dbReference type="PROSITE" id="PS50887">
    <property type="entry name" value="GGDEF"/>
    <property type="match status" value="1"/>
</dbReference>